<feature type="signal peptide" evidence="1">
    <location>
        <begin position="1"/>
        <end position="25"/>
    </location>
</feature>
<dbReference type="AlphaFoldDB" id="A0A2I2LDJ4"/>
<accession>A0A2I2LDJ4</accession>
<dbReference type="Proteomes" id="UP000490060">
    <property type="component" value="Unassembled WGS sequence"/>
</dbReference>
<evidence type="ECO:0000313" key="2">
    <source>
        <dbReference type="EMBL" id="SOS58320.1"/>
    </source>
</evidence>
<organism evidence="2 3">
    <name type="scientific">Tenacibaculum finnmarkense genomovar ulcerans</name>
    <dbReference type="NCBI Taxonomy" id="2781388"/>
    <lineage>
        <taxon>Bacteria</taxon>
        <taxon>Pseudomonadati</taxon>
        <taxon>Bacteroidota</taxon>
        <taxon>Flavobacteriia</taxon>
        <taxon>Flavobacteriales</taxon>
        <taxon>Flavobacteriaceae</taxon>
        <taxon>Tenacibaculum</taxon>
        <taxon>Tenacibaculum finnmarkense</taxon>
    </lineage>
</organism>
<reference evidence="2 3" key="1">
    <citation type="submission" date="2017-11" db="EMBL/GenBank/DDBJ databases">
        <authorList>
            <person name="Duchaud E."/>
        </authorList>
    </citation>
    <scope>NUCLEOTIDE SEQUENCE [LARGE SCALE GENOMIC DNA]</scope>
    <source>
        <strain evidence="2 3">TNO010</strain>
    </source>
</reference>
<sequence length="233" mass="24711">MMKKTNSFKLAMVAVGMLTIGTVSAQVTTTTDALLDKNLDATKVVKSVDNKGTIKYIQGANGITTVTSTNAGNETVTTFQLGGELISATAIKTTATNTFAVEGIQKIDITDLADPKNKLAATYDGAGFSILVRDEISGEVKKILADDLSKFVVAIRAEDTIAASVTAGTDHSITVANLPIITPLNSGKLFVYRNGVKLRFNTDFTAAVAGTVVINNTDLPLYKDDIIEIQFTR</sequence>
<keyword evidence="1" id="KW-0732">Signal</keyword>
<evidence type="ECO:0000256" key="1">
    <source>
        <dbReference type="SAM" id="SignalP"/>
    </source>
</evidence>
<gene>
    <name evidence="2" type="ORF">TNO010_120124</name>
</gene>
<feature type="chain" id="PRO_5014112901" evidence="1">
    <location>
        <begin position="26"/>
        <end position="233"/>
    </location>
</feature>
<protein>
    <submittedName>
        <fullName evidence="2">Uncharacterized protein</fullName>
    </submittedName>
</protein>
<name>A0A2I2LDJ4_9FLAO</name>
<proteinExistence type="predicted"/>
<dbReference type="EMBL" id="OENE01000004">
    <property type="protein sequence ID" value="SOS58320.1"/>
    <property type="molecule type" value="Genomic_DNA"/>
</dbReference>
<evidence type="ECO:0000313" key="3">
    <source>
        <dbReference type="Proteomes" id="UP000490060"/>
    </source>
</evidence>